<comment type="caution">
    <text evidence="1">The sequence shown here is derived from an EMBL/GenBank/DDBJ whole genome shotgun (WGS) entry which is preliminary data.</text>
</comment>
<reference evidence="1" key="1">
    <citation type="submission" date="2022-06" db="EMBL/GenBank/DDBJ databases">
        <title>Isolation of gut microbiota from human fecal samples.</title>
        <authorList>
            <person name="Pamer E.G."/>
            <person name="Barat B."/>
            <person name="Waligurski E."/>
            <person name="Medina S."/>
            <person name="Paddock L."/>
            <person name="Mostad J."/>
        </authorList>
    </citation>
    <scope>NUCLEOTIDE SEQUENCE</scope>
    <source>
        <strain evidence="1">DFI.6.24</strain>
    </source>
</reference>
<accession>A0AAP2XMT8</accession>
<gene>
    <name evidence="1" type="ORF">NE542_02570</name>
</gene>
<evidence type="ECO:0000313" key="2">
    <source>
        <dbReference type="Proteomes" id="UP001204814"/>
    </source>
</evidence>
<organism evidence="1 2">
    <name type="scientific">Faecalibacillus intestinalis</name>
    <dbReference type="NCBI Taxonomy" id="1982626"/>
    <lineage>
        <taxon>Bacteria</taxon>
        <taxon>Bacillati</taxon>
        <taxon>Bacillota</taxon>
        <taxon>Erysipelotrichia</taxon>
        <taxon>Erysipelotrichales</taxon>
        <taxon>Coprobacillaceae</taxon>
        <taxon>Faecalibacillus</taxon>
    </lineage>
</organism>
<proteinExistence type="predicted"/>
<dbReference type="EMBL" id="JANGBO010000001">
    <property type="protein sequence ID" value="MCQ5060722.1"/>
    <property type="molecule type" value="Genomic_DNA"/>
</dbReference>
<dbReference type="Proteomes" id="UP001204814">
    <property type="component" value="Unassembled WGS sequence"/>
</dbReference>
<protein>
    <recommendedName>
        <fullName evidence="3">Prophage protein</fullName>
    </recommendedName>
</protein>
<dbReference type="AlphaFoldDB" id="A0AAP2XMT8"/>
<dbReference type="RefSeq" id="WP_117575832.1">
    <property type="nucleotide sequence ID" value="NZ_JAJDKX010000001.1"/>
</dbReference>
<evidence type="ECO:0008006" key="3">
    <source>
        <dbReference type="Google" id="ProtNLM"/>
    </source>
</evidence>
<sequence>MAINTLATATLFQETLDKVAMHEALTGWMEANAGDVIYNGGAEIKIPKMSLQGLGDYDRDNGYTQGSVTLEYETRKMTQDRGRKFSLDAVDVDETNFVATASTVMGEFQRVHVVPEIDAYRLSKIATDVITANKTEMIEYGYTPAESTILRKMKTGVKKIRDAGYNGDLIIHATGDVMLELEMFLSTKMQTATISIGGIDLTVPAIDKCAIIETPQNRMYTSIKMNDGKTSGQEVGGYAKGTTAKDINFMIIPKPGAIAVSKQDKMRIFDPNTNQKADAWAMDYRRFHDVWTKDNTLPLIYLNIKDAA</sequence>
<evidence type="ECO:0000313" key="1">
    <source>
        <dbReference type="EMBL" id="MCQ5060722.1"/>
    </source>
</evidence>
<name>A0AAP2XMT8_9FIRM</name>